<organism evidence="7 8">
    <name type="scientific">Piromyces finnis</name>
    <dbReference type="NCBI Taxonomy" id="1754191"/>
    <lineage>
        <taxon>Eukaryota</taxon>
        <taxon>Fungi</taxon>
        <taxon>Fungi incertae sedis</taxon>
        <taxon>Chytridiomycota</taxon>
        <taxon>Chytridiomycota incertae sedis</taxon>
        <taxon>Neocallimastigomycetes</taxon>
        <taxon>Neocallimastigales</taxon>
        <taxon>Neocallimastigaceae</taxon>
        <taxon>Piromyces</taxon>
    </lineage>
</organism>
<dbReference type="InterPro" id="IPR027417">
    <property type="entry name" value="P-loop_NTPase"/>
</dbReference>
<dbReference type="Gene3D" id="3.40.50.300">
    <property type="entry name" value="P-loop containing nucleotide triphosphate hydrolases"/>
    <property type="match status" value="1"/>
</dbReference>
<dbReference type="InterPro" id="IPR005225">
    <property type="entry name" value="Small_GTP-bd"/>
</dbReference>
<keyword evidence="4" id="KW-0479">Metal-binding</keyword>
<proteinExistence type="inferred from homology"/>
<keyword evidence="6" id="KW-0175">Coiled coil</keyword>
<feature type="binding site" evidence="3">
    <location>
        <begin position="132"/>
        <end position="135"/>
    </location>
    <ligand>
        <name>GTP</name>
        <dbReference type="ChEBI" id="CHEBI:37565"/>
    </ligand>
</feature>
<keyword evidence="4" id="KW-0460">Magnesium</keyword>
<dbReference type="Proteomes" id="UP000193719">
    <property type="component" value="Unassembled WGS sequence"/>
</dbReference>
<dbReference type="OrthoDB" id="14717at2759"/>
<keyword evidence="1 3" id="KW-0547">Nucleotide-binding</keyword>
<dbReference type="PRINTS" id="PR00328">
    <property type="entry name" value="SAR1GTPBP"/>
</dbReference>
<dbReference type="GO" id="GO:0046872">
    <property type="term" value="F:metal ion binding"/>
    <property type="evidence" value="ECO:0007669"/>
    <property type="project" value="UniProtKB-KW"/>
</dbReference>
<dbReference type="SUPFAM" id="SSF52540">
    <property type="entry name" value="P-loop containing nucleoside triphosphate hydrolases"/>
    <property type="match status" value="1"/>
</dbReference>
<name>A0A1Y1V2G2_9FUNG</name>
<feature type="binding site" evidence="3">
    <location>
        <position position="76"/>
    </location>
    <ligand>
        <name>GTP</name>
        <dbReference type="ChEBI" id="CHEBI:37565"/>
    </ligand>
</feature>
<evidence type="ECO:0000256" key="4">
    <source>
        <dbReference type="PIRSR" id="PIRSR606689-2"/>
    </source>
</evidence>
<dbReference type="SMART" id="SM00178">
    <property type="entry name" value="SAR"/>
    <property type="match status" value="1"/>
</dbReference>
<comment type="caution">
    <text evidence="7">The sequence shown here is derived from an EMBL/GenBank/DDBJ whole genome shotgun (WGS) entry which is preliminary data.</text>
</comment>
<dbReference type="GO" id="GO:0005525">
    <property type="term" value="F:GTP binding"/>
    <property type="evidence" value="ECO:0007669"/>
    <property type="project" value="UniProtKB-KW"/>
</dbReference>
<dbReference type="InterPro" id="IPR051995">
    <property type="entry name" value="Ciliary_GTPase"/>
</dbReference>
<feature type="binding site" evidence="4">
    <location>
        <position position="37"/>
    </location>
    <ligand>
        <name>Mg(2+)</name>
        <dbReference type="ChEBI" id="CHEBI:18420"/>
    </ligand>
</feature>
<evidence type="ECO:0000256" key="3">
    <source>
        <dbReference type="PIRSR" id="PIRSR606689-1"/>
    </source>
</evidence>
<evidence type="ECO:0000313" key="8">
    <source>
        <dbReference type="Proteomes" id="UP000193719"/>
    </source>
</evidence>
<feature type="coiled-coil region" evidence="6">
    <location>
        <begin position="213"/>
        <end position="240"/>
    </location>
</feature>
<evidence type="ECO:0000313" key="7">
    <source>
        <dbReference type="EMBL" id="ORX45786.1"/>
    </source>
</evidence>
<evidence type="ECO:0000256" key="5">
    <source>
        <dbReference type="RuleBase" id="RU003925"/>
    </source>
</evidence>
<comment type="similarity">
    <text evidence="5">Belongs to the small GTPase superfamily. Arf family.</text>
</comment>
<reference evidence="7 8" key="2">
    <citation type="submission" date="2016-08" db="EMBL/GenBank/DDBJ databases">
        <title>Pervasive Adenine N6-methylation of Active Genes in Fungi.</title>
        <authorList>
            <consortium name="DOE Joint Genome Institute"/>
            <person name="Mondo S.J."/>
            <person name="Dannebaum R.O."/>
            <person name="Kuo R.C."/>
            <person name="Labutti K."/>
            <person name="Haridas S."/>
            <person name="Kuo A."/>
            <person name="Salamov A."/>
            <person name="Ahrendt S.R."/>
            <person name="Lipzen A."/>
            <person name="Sullivan W."/>
            <person name="Andreopoulos W.B."/>
            <person name="Clum A."/>
            <person name="Lindquist E."/>
            <person name="Daum C."/>
            <person name="Ramamoorthy G.K."/>
            <person name="Gryganskyi A."/>
            <person name="Culley D."/>
            <person name="Magnuson J.K."/>
            <person name="James T.Y."/>
            <person name="O'Malley M.A."/>
            <person name="Stajich J.E."/>
            <person name="Spatafora J.W."/>
            <person name="Visel A."/>
            <person name="Grigoriev I.V."/>
        </authorList>
    </citation>
    <scope>NUCLEOTIDE SEQUENCE [LARGE SCALE GENOMIC DNA]</scope>
    <source>
        <strain evidence="8">finn</strain>
    </source>
</reference>
<dbReference type="PANTHER" id="PTHR46090">
    <property type="entry name" value="ADP-RIBOSYLATION FACTOR-LIKE PROTEIN 13B"/>
    <property type="match status" value="1"/>
</dbReference>
<dbReference type="PANTHER" id="PTHR46090:SF2">
    <property type="entry name" value="ADP-RIBOSYLATION FACTOR-LIKE PROTEIN 13B"/>
    <property type="match status" value="1"/>
</dbReference>
<dbReference type="CDD" id="cd00878">
    <property type="entry name" value="Arf_Arl"/>
    <property type="match status" value="1"/>
</dbReference>
<keyword evidence="7" id="KW-0378">Hydrolase</keyword>
<dbReference type="SMART" id="SM00177">
    <property type="entry name" value="ARF"/>
    <property type="match status" value="1"/>
</dbReference>
<gene>
    <name evidence="7" type="ORF">BCR36DRAFT_585539</name>
</gene>
<dbReference type="PROSITE" id="PS51417">
    <property type="entry name" value="ARF"/>
    <property type="match status" value="1"/>
</dbReference>
<dbReference type="NCBIfam" id="TIGR00231">
    <property type="entry name" value="small_GTP"/>
    <property type="match status" value="1"/>
</dbReference>
<dbReference type="GO" id="GO:0003924">
    <property type="term" value="F:GTPase activity"/>
    <property type="evidence" value="ECO:0007669"/>
    <property type="project" value="InterPro"/>
</dbReference>
<keyword evidence="8" id="KW-1185">Reference proteome</keyword>
<keyword evidence="2 3" id="KW-0342">GTP-binding</keyword>
<dbReference type="Pfam" id="PF00025">
    <property type="entry name" value="Arf"/>
    <property type="match status" value="1"/>
</dbReference>
<feature type="binding site" evidence="3">
    <location>
        <begin position="30"/>
        <end position="37"/>
    </location>
    <ligand>
        <name>GTP</name>
        <dbReference type="ChEBI" id="CHEBI:37565"/>
    </ligand>
</feature>
<dbReference type="AlphaFoldDB" id="A0A1Y1V2G2"/>
<evidence type="ECO:0000256" key="1">
    <source>
        <dbReference type="ARBA" id="ARBA00022741"/>
    </source>
</evidence>
<accession>A0A1Y1V2G2</accession>
<sequence length="277" mass="32469">MKWFNCFNCCCCCCYNSKESNNDIIFLIIGINDSGKTTLLHRLLNDKVDQPTPTWGFTTETIPYKKQHITFYDVGGAASIRDIWKNYYAESYGIIFLVDVSDEKSITESKQVLEEVLSDNRLKSKPILILANKVDKISSFEYIETYNKLNIENLIMEGKTSIDKVLLYPCSCLLIDGERDPRIDSSLEWILDNVKQNKALLTNKIKNDVEVQRREYLEEQAKKKKRVEEYRKQRELQQQQQLQQEQFLNSTNTQQEKNKNRSLRSVKIYPEMCESNI</sequence>
<evidence type="ECO:0000256" key="2">
    <source>
        <dbReference type="ARBA" id="ARBA00023134"/>
    </source>
</evidence>
<protein>
    <submittedName>
        <fullName evidence="7">p-loop containing nucleoside triphosphate hydrolase protein</fullName>
    </submittedName>
</protein>
<dbReference type="InterPro" id="IPR006689">
    <property type="entry name" value="Small_GTPase_ARF/SAR"/>
</dbReference>
<dbReference type="EMBL" id="MCFH01000038">
    <property type="protein sequence ID" value="ORX45786.1"/>
    <property type="molecule type" value="Genomic_DNA"/>
</dbReference>
<feature type="binding site" evidence="4">
    <location>
        <position position="54"/>
    </location>
    <ligand>
        <name>Mg(2+)</name>
        <dbReference type="ChEBI" id="CHEBI:18420"/>
    </ligand>
</feature>
<dbReference type="STRING" id="1754191.A0A1Y1V2G2"/>
<reference evidence="7 8" key="1">
    <citation type="submission" date="2016-08" db="EMBL/GenBank/DDBJ databases">
        <title>Genomes of anaerobic fungi encode conserved fungal cellulosomes for biomass hydrolysis.</title>
        <authorList>
            <consortium name="DOE Joint Genome Institute"/>
            <person name="Haitjema C.H."/>
            <person name="Gilmore S.P."/>
            <person name="Henske J.K."/>
            <person name="Solomon K.V."/>
            <person name="De Groot R."/>
            <person name="Kuo A."/>
            <person name="Mondo S.J."/>
            <person name="Salamov A.A."/>
            <person name="Labutti K."/>
            <person name="Zhao Z."/>
            <person name="Chiniquy J."/>
            <person name="Barry K."/>
            <person name="Brewer H.M."/>
            <person name="Purvine S.O."/>
            <person name="Wright A.T."/>
            <person name="Boxma B."/>
            <person name="Van Alen T."/>
            <person name="Hackstein J.H."/>
            <person name="Baker S.E."/>
            <person name="Grigoriev I.V."/>
            <person name="O'Malley M.A."/>
        </authorList>
    </citation>
    <scope>NUCLEOTIDE SEQUENCE [LARGE SCALE GENOMIC DNA]</scope>
    <source>
        <strain evidence="8">finn</strain>
    </source>
</reference>
<evidence type="ECO:0000256" key="6">
    <source>
        <dbReference type="SAM" id="Coils"/>
    </source>
</evidence>